<proteinExistence type="predicted"/>
<evidence type="ECO:0000256" key="1">
    <source>
        <dbReference type="SAM" id="MobiDB-lite"/>
    </source>
</evidence>
<dbReference type="Proteomes" id="UP000887565">
    <property type="component" value="Unplaced"/>
</dbReference>
<evidence type="ECO:0000313" key="3">
    <source>
        <dbReference type="WBParaSite" id="nRc.2.0.1.t02729-RA"/>
    </source>
</evidence>
<feature type="region of interest" description="Disordered" evidence="1">
    <location>
        <begin position="182"/>
        <end position="220"/>
    </location>
</feature>
<sequence length="429" mass="49495">MSIPVLLLIGRDEKTSKIESVFVTEITIINSSTNQSSLKISLSRFRQRIKNSPKASGNEVHEISSTNWKIPLTNLLADEIFVSFARPNQTSGMFFSFFNHYNSWNSEVLPLRIDDRKSYNENVVVERLLNKSVNNNVQDRAQIFEKIAQKQKKPVAQTTTKSNNNLPFLKKIGNYFSSKLSTNLPSNSESGKKLQQRSQTLRLPMDANKDQNEEFPDDNNVLRSFSENFSQKYDFRLPVTEKRQNVINDGSDDEENTDNLPAHEDKSSKMNISEKTKLFELKSQIHMKKQDDVDNYSKKRVSFVENGHCDQIGAEKSLTVNQRRKFRTNNERRKTQPVTQGRVKLDPNDRLRVNGYIFQQAEIDKARTLSQSASDVNYQAYRFIQTGLERATSKSSVDYYNAPNFKVKDDETCKKQAKQLSRCKKVSLW</sequence>
<accession>A0A915HM25</accession>
<dbReference type="WBParaSite" id="nRc.2.0.1.t02729-RA">
    <property type="protein sequence ID" value="nRc.2.0.1.t02729-RA"/>
    <property type="gene ID" value="nRc.2.0.1.g02729"/>
</dbReference>
<dbReference type="AlphaFoldDB" id="A0A915HM25"/>
<reference evidence="3" key="1">
    <citation type="submission" date="2022-11" db="UniProtKB">
        <authorList>
            <consortium name="WormBaseParasite"/>
        </authorList>
    </citation>
    <scope>IDENTIFICATION</scope>
</reference>
<evidence type="ECO:0000313" key="2">
    <source>
        <dbReference type="Proteomes" id="UP000887565"/>
    </source>
</evidence>
<feature type="region of interest" description="Disordered" evidence="1">
    <location>
        <begin position="244"/>
        <end position="267"/>
    </location>
</feature>
<keyword evidence="2" id="KW-1185">Reference proteome</keyword>
<name>A0A915HM25_ROMCU</name>
<protein>
    <submittedName>
        <fullName evidence="3">Uncharacterized protein</fullName>
    </submittedName>
</protein>
<organism evidence="2 3">
    <name type="scientific">Romanomermis culicivorax</name>
    <name type="common">Nematode worm</name>
    <dbReference type="NCBI Taxonomy" id="13658"/>
    <lineage>
        <taxon>Eukaryota</taxon>
        <taxon>Metazoa</taxon>
        <taxon>Ecdysozoa</taxon>
        <taxon>Nematoda</taxon>
        <taxon>Enoplea</taxon>
        <taxon>Dorylaimia</taxon>
        <taxon>Mermithida</taxon>
        <taxon>Mermithoidea</taxon>
        <taxon>Mermithidae</taxon>
        <taxon>Romanomermis</taxon>
    </lineage>
</organism>